<proteinExistence type="predicted"/>
<sequence>MANPNPDTSGLRPGEFKRQKGPGQSVRLSAYLEAPQQARLAAHMAREKRDTPYKVSREHAHLLTIAQDLLAAARGESPENPDVLDLIRRAAAHLDSR</sequence>
<accession>A0ABW1ZGB3</accession>
<dbReference type="RefSeq" id="WP_224604368.1">
    <property type="nucleotide sequence ID" value="NZ_JAIQXV010000001.1"/>
</dbReference>
<dbReference type="EMBL" id="JBHSWB010000001">
    <property type="protein sequence ID" value="MFC6659387.1"/>
    <property type="molecule type" value="Genomic_DNA"/>
</dbReference>
<organism evidence="2 3">
    <name type="scientific">Deinococcus multiflagellatus</name>
    <dbReference type="NCBI Taxonomy" id="1656887"/>
    <lineage>
        <taxon>Bacteria</taxon>
        <taxon>Thermotogati</taxon>
        <taxon>Deinococcota</taxon>
        <taxon>Deinococci</taxon>
        <taxon>Deinococcales</taxon>
        <taxon>Deinococcaceae</taxon>
        <taxon>Deinococcus</taxon>
    </lineage>
</organism>
<gene>
    <name evidence="2" type="ORF">ACFP90_02620</name>
</gene>
<evidence type="ECO:0000313" key="2">
    <source>
        <dbReference type="EMBL" id="MFC6659387.1"/>
    </source>
</evidence>
<name>A0ABW1ZGB3_9DEIO</name>
<dbReference type="Proteomes" id="UP001596317">
    <property type="component" value="Unassembled WGS sequence"/>
</dbReference>
<feature type="region of interest" description="Disordered" evidence="1">
    <location>
        <begin position="1"/>
        <end position="24"/>
    </location>
</feature>
<evidence type="ECO:0000313" key="3">
    <source>
        <dbReference type="Proteomes" id="UP001596317"/>
    </source>
</evidence>
<reference evidence="3" key="1">
    <citation type="journal article" date="2019" name="Int. J. Syst. Evol. Microbiol.">
        <title>The Global Catalogue of Microorganisms (GCM) 10K type strain sequencing project: providing services to taxonomists for standard genome sequencing and annotation.</title>
        <authorList>
            <consortium name="The Broad Institute Genomics Platform"/>
            <consortium name="The Broad Institute Genome Sequencing Center for Infectious Disease"/>
            <person name="Wu L."/>
            <person name="Ma J."/>
        </authorList>
    </citation>
    <scope>NUCLEOTIDE SEQUENCE [LARGE SCALE GENOMIC DNA]</scope>
    <source>
        <strain evidence="3">CCUG 63830</strain>
    </source>
</reference>
<protein>
    <submittedName>
        <fullName evidence="2">Uncharacterized protein</fullName>
    </submittedName>
</protein>
<keyword evidence="3" id="KW-1185">Reference proteome</keyword>
<comment type="caution">
    <text evidence="2">The sequence shown here is derived from an EMBL/GenBank/DDBJ whole genome shotgun (WGS) entry which is preliminary data.</text>
</comment>
<evidence type="ECO:0000256" key="1">
    <source>
        <dbReference type="SAM" id="MobiDB-lite"/>
    </source>
</evidence>